<evidence type="ECO:0000256" key="1">
    <source>
        <dbReference type="ARBA" id="ARBA00004651"/>
    </source>
</evidence>
<evidence type="ECO:0000256" key="5">
    <source>
        <dbReference type="ARBA" id="ARBA00022692"/>
    </source>
</evidence>
<feature type="domain" description="Glutathionylspermidine synthase pre-ATP-grasp-like" evidence="13">
    <location>
        <begin position="81"/>
        <end position="187"/>
    </location>
</feature>
<dbReference type="Pfam" id="PF03994">
    <property type="entry name" value="DUF350"/>
    <property type="match status" value="1"/>
</dbReference>
<evidence type="ECO:0000256" key="12">
    <source>
        <dbReference type="SAM" id="Phobius"/>
    </source>
</evidence>
<evidence type="ECO:0000256" key="6">
    <source>
        <dbReference type="ARBA" id="ARBA00022723"/>
    </source>
</evidence>
<dbReference type="Proteomes" id="UP000016511">
    <property type="component" value="Unassembled WGS sequence"/>
</dbReference>
<sequence length="334" mass="37130">MINAMIRIMTDIVTMMEVHIVAFIRAETAARSYSSERTGFPALLKAASAVRAGAVVNVRHAMVYEKRRAELYGPLREEGIFTWDWMYGEEYALADIHQITAQEHEELAKATECLGRVFARTASVVCRGSSKLLAELGIPKEAWQAVRRFVWDDVPTVIGRFDFAQTPKGWKMLELNSDTPTGIVERRCRMASQWDNILNFLLYLAVTLPLLGFGMLVFLFTTPYKEYALIREGADTSDPQKQGAAKAAAHDLGGKIIGLSIVLASAIYHSVNLFDLVIWGIVAIVFQVLVFYLFELVTPFRVISEIPKGNVAVGLFASRLSIATGLLMAALISY</sequence>
<comment type="caution">
    <text evidence="14">The sequence shown here is derived from an EMBL/GenBank/DDBJ whole genome shotgun (WGS) entry which is preliminary data.</text>
</comment>
<reference evidence="14 15" key="1">
    <citation type="submission" date="2013-08" db="EMBL/GenBank/DDBJ databases">
        <authorList>
            <person name="Weinstock G."/>
            <person name="Sodergren E."/>
            <person name="Wylie T."/>
            <person name="Fulton L."/>
            <person name="Fulton R."/>
            <person name="Fronick C."/>
            <person name="O'Laughlin M."/>
            <person name="Godfrey J."/>
            <person name="Miner T."/>
            <person name="Herter B."/>
            <person name="Appelbaum E."/>
            <person name="Cordes M."/>
            <person name="Lek S."/>
            <person name="Wollam A."/>
            <person name="Pepin K.H."/>
            <person name="Palsikar V.B."/>
            <person name="Mitreva M."/>
            <person name="Wilson R.K."/>
        </authorList>
    </citation>
    <scope>NUCLEOTIDE SEQUENCE [LARGE SCALE GENOMIC DNA]</scope>
    <source>
        <strain evidence="14 15">ATCC 12856</strain>
    </source>
</reference>
<evidence type="ECO:0000256" key="9">
    <source>
        <dbReference type="ARBA" id="ARBA00022842"/>
    </source>
</evidence>
<comment type="similarity">
    <text evidence="2">Belongs to the UPF0719 family.</text>
</comment>
<keyword evidence="7" id="KW-0547">Nucleotide-binding</keyword>
<keyword evidence="4" id="KW-0436">Ligase</keyword>
<dbReference type="GO" id="GO:0016874">
    <property type="term" value="F:ligase activity"/>
    <property type="evidence" value="ECO:0007669"/>
    <property type="project" value="UniProtKB-KW"/>
</dbReference>
<dbReference type="STRING" id="649747.HMPREF0083_03104"/>
<dbReference type="InterPro" id="IPR005494">
    <property type="entry name" value="GSPS_pre-ATP-grasp-like_dom"/>
</dbReference>
<evidence type="ECO:0000256" key="8">
    <source>
        <dbReference type="ARBA" id="ARBA00022840"/>
    </source>
</evidence>
<keyword evidence="5 12" id="KW-0812">Transmembrane</keyword>
<keyword evidence="15" id="KW-1185">Reference proteome</keyword>
<dbReference type="GO" id="GO:0005886">
    <property type="term" value="C:plasma membrane"/>
    <property type="evidence" value="ECO:0007669"/>
    <property type="project" value="UniProtKB-SubCell"/>
</dbReference>
<evidence type="ECO:0000313" key="14">
    <source>
        <dbReference type="EMBL" id="ERI08822.1"/>
    </source>
</evidence>
<evidence type="ECO:0000259" key="13">
    <source>
        <dbReference type="Pfam" id="PF03738"/>
    </source>
</evidence>
<protein>
    <recommendedName>
        <fullName evidence="13">Glutathionylspermidine synthase pre-ATP-grasp-like domain-containing protein</fullName>
    </recommendedName>
</protein>
<dbReference type="GO" id="GO:0046872">
    <property type="term" value="F:metal ion binding"/>
    <property type="evidence" value="ECO:0007669"/>
    <property type="project" value="UniProtKB-KW"/>
</dbReference>
<evidence type="ECO:0000256" key="7">
    <source>
        <dbReference type="ARBA" id="ARBA00022741"/>
    </source>
</evidence>
<dbReference type="GO" id="GO:0005524">
    <property type="term" value="F:ATP binding"/>
    <property type="evidence" value="ECO:0007669"/>
    <property type="project" value="UniProtKB-KW"/>
</dbReference>
<feature type="transmembrane region" description="Helical" evidence="12">
    <location>
        <begin position="277"/>
        <end position="297"/>
    </location>
</feature>
<evidence type="ECO:0000256" key="4">
    <source>
        <dbReference type="ARBA" id="ARBA00022598"/>
    </source>
</evidence>
<keyword evidence="11 12" id="KW-0472">Membrane</keyword>
<name>U1Y9L2_ANEAE</name>
<proteinExistence type="inferred from homology"/>
<keyword evidence="3" id="KW-1003">Cell membrane</keyword>
<dbReference type="AlphaFoldDB" id="U1Y9L2"/>
<gene>
    <name evidence="14" type="ORF">HMPREF0083_03104</name>
</gene>
<dbReference type="Pfam" id="PF03738">
    <property type="entry name" value="GSP_synth"/>
    <property type="match status" value="1"/>
</dbReference>
<feature type="transmembrane region" description="Helical" evidence="12">
    <location>
        <begin position="200"/>
        <end position="221"/>
    </location>
</feature>
<dbReference type="PATRIC" id="fig|649747.3.peg.2808"/>
<dbReference type="InterPro" id="IPR007140">
    <property type="entry name" value="DUF350"/>
</dbReference>
<dbReference type="SUPFAM" id="SSF56059">
    <property type="entry name" value="Glutathione synthetase ATP-binding domain-like"/>
    <property type="match status" value="1"/>
</dbReference>
<dbReference type="EMBL" id="AWSJ01000189">
    <property type="protein sequence ID" value="ERI08822.1"/>
    <property type="molecule type" value="Genomic_DNA"/>
</dbReference>
<dbReference type="eggNOG" id="COG3766">
    <property type="taxonomic scope" value="Bacteria"/>
</dbReference>
<feature type="transmembrane region" description="Helical" evidence="12">
    <location>
        <begin position="309"/>
        <end position="332"/>
    </location>
</feature>
<keyword evidence="8" id="KW-0067">ATP-binding</keyword>
<dbReference type="PANTHER" id="PTHR40043">
    <property type="entry name" value="UPF0719 INNER MEMBRANE PROTEIN YJFL"/>
    <property type="match status" value="1"/>
</dbReference>
<dbReference type="eggNOG" id="COG0754">
    <property type="taxonomic scope" value="Bacteria"/>
</dbReference>
<accession>U1Y9L2</accession>
<comment type="subcellular location">
    <subcellularLocation>
        <location evidence="1">Cell membrane</location>
        <topology evidence="1">Multi-pass membrane protein</topology>
    </subcellularLocation>
</comment>
<evidence type="ECO:0000256" key="10">
    <source>
        <dbReference type="ARBA" id="ARBA00022989"/>
    </source>
</evidence>
<dbReference type="HOGENOM" id="CLU_830659_0_0_9"/>
<keyword evidence="9" id="KW-0460">Magnesium</keyword>
<dbReference type="PANTHER" id="PTHR40043:SF1">
    <property type="entry name" value="UPF0719 INNER MEMBRANE PROTEIN YJFL"/>
    <property type="match status" value="1"/>
</dbReference>
<organism evidence="14 15">
    <name type="scientific">Aneurinibacillus aneurinilyticus ATCC 12856</name>
    <dbReference type="NCBI Taxonomy" id="649747"/>
    <lineage>
        <taxon>Bacteria</taxon>
        <taxon>Bacillati</taxon>
        <taxon>Bacillota</taxon>
        <taxon>Bacilli</taxon>
        <taxon>Bacillales</taxon>
        <taxon>Paenibacillaceae</taxon>
        <taxon>Aneurinibacillus group</taxon>
        <taxon>Aneurinibacillus</taxon>
    </lineage>
</organism>
<evidence type="ECO:0000256" key="11">
    <source>
        <dbReference type="ARBA" id="ARBA00023136"/>
    </source>
</evidence>
<evidence type="ECO:0000313" key="15">
    <source>
        <dbReference type="Proteomes" id="UP000016511"/>
    </source>
</evidence>
<evidence type="ECO:0000256" key="2">
    <source>
        <dbReference type="ARBA" id="ARBA00005779"/>
    </source>
</evidence>
<evidence type="ECO:0000256" key="3">
    <source>
        <dbReference type="ARBA" id="ARBA00022475"/>
    </source>
</evidence>
<keyword evidence="10 12" id="KW-1133">Transmembrane helix</keyword>
<keyword evidence="6" id="KW-0479">Metal-binding</keyword>